<reference evidence="3" key="1">
    <citation type="journal article" date="2019" name="Int. J. Syst. Evol. Microbiol.">
        <title>The Global Catalogue of Microorganisms (GCM) 10K type strain sequencing project: providing services to taxonomists for standard genome sequencing and annotation.</title>
        <authorList>
            <consortium name="The Broad Institute Genomics Platform"/>
            <consortium name="The Broad Institute Genome Sequencing Center for Infectious Disease"/>
            <person name="Wu L."/>
            <person name="Ma J."/>
        </authorList>
    </citation>
    <scope>NUCLEOTIDE SEQUENCE [LARGE SCALE GENOMIC DNA]</scope>
    <source>
        <strain evidence="3">JCM 3053</strain>
    </source>
</reference>
<feature type="compositionally biased region" description="Basic and acidic residues" evidence="1">
    <location>
        <begin position="51"/>
        <end position="64"/>
    </location>
</feature>
<dbReference type="Proteomes" id="UP001501474">
    <property type="component" value="Unassembled WGS sequence"/>
</dbReference>
<comment type="caution">
    <text evidence="2">The sequence shown here is derived from an EMBL/GenBank/DDBJ whole genome shotgun (WGS) entry which is preliminary data.</text>
</comment>
<protein>
    <submittedName>
        <fullName evidence="2">Uncharacterized protein</fullName>
    </submittedName>
</protein>
<feature type="region of interest" description="Disordered" evidence="1">
    <location>
        <begin position="47"/>
        <end position="174"/>
    </location>
</feature>
<evidence type="ECO:0000256" key="1">
    <source>
        <dbReference type="SAM" id="MobiDB-lite"/>
    </source>
</evidence>
<accession>A0ABP5QB70</accession>
<gene>
    <name evidence="2" type="ORF">GCM10010104_25130</name>
</gene>
<feature type="compositionally biased region" description="Polar residues" evidence="1">
    <location>
        <begin position="145"/>
        <end position="161"/>
    </location>
</feature>
<organism evidence="2 3">
    <name type="scientific">Streptomyces indiaensis</name>
    <dbReference type="NCBI Taxonomy" id="284033"/>
    <lineage>
        <taxon>Bacteria</taxon>
        <taxon>Bacillati</taxon>
        <taxon>Actinomycetota</taxon>
        <taxon>Actinomycetes</taxon>
        <taxon>Kitasatosporales</taxon>
        <taxon>Streptomycetaceae</taxon>
        <taxon>Streptomyces</taxon>
    </lineage>
</organism>
<proteinExistence type="predicted"/>
<sequence>MRSHGQHGLVGDIRAADDLAALAGGLAAFQSAVAEVLALHAGLAASTVNTSRRDRASPKPLAEHDEFDAPAESFAFVDDEGEGSAGGTDLPRRAPQRPPAGTRGGASGIFSRTTRVTLASARESSRGTRDLGAVEARAYPRRTCPTGSAPTLTGRGSSVQTDPGLLGAGASENI</sequence>
<dbReference type="EMBL" id="BAAART010000055">
    <property type="protein sequence ID" value="GAA2230599.1"/>
    <property type="molecule type" value="Genomic_DNA"/>
</dbReference>
<keyword evidence="3" id="KW-1185">Reference proteome</keyword>
<evidence type="ECO:0000313" key="2">
    <source>
        <dbReference type="EMBL" id="GAA2230599.1"/>
    </source>
</evidence>
<evidence type="ECO:0000313" key="3">
    <source>
        <dbReference type="Proteomes" id="UP001501474"/>
    </source>
</evidence>
<name>A0ABP5QB70_9ACTN</name>